<keyword evidence="2" id="KW-0479">Metal-binding</keyword>
<dbReference type="InterPro" id="IPR017850">
    <property type="entry name" value="Alkaline_phosphatase_core_sf"/>
</dbReference>
<evidence type="ECO:0000256" key="2">
    <source>
        <dbReference type="ARBA" id="ARBA00022723"/>
    </source>
</evidence>
<dbReference type="InterPro" id="IPR024607">
    <property type="entry name" value="Sulfatase_CS"/>
</dbReference>
<organism evidence="7 8">
    <name type="scientific">Sphingobacterium mizutaii</name>
    <dbReference type="NCBI Taxonomy" id="1010"/>
    <lineage>
        <taxon>Bacteria</taxon>
        <taxon>Pseudomonadati</taxon>
        <taxon>Bacteroidota</taxon>
        <taxon>Sphingobacteriia</taxon>
        <taxon>Sphingobacteriales</taxon>
        <taxon>Sphingobacteriaceae</taxon>
        <taxon>Sphingobacterium</taxon>
    </lineage>
</organism>
<dbReference type="KEGG" id="smiz:4412673_00808"/>
<dbReference type="PANTHER" id="PTHR42693">
    <property type="entry name" value="ARYLSULFATASE FAMILY MEMBER"/>
    <property type="match status" value="1"/>
</dbReference>
<dbReference type="Pfam" id="PF14707">
    <property type="entry name" value="Sulfatase_C"/>
    <property type="match status" value="1"/>
</dbReference>
<evidence type="ECO:0000313" key="7">
    <source>
        <dbReference type="EMBL" id="SNV43429.1"/>
    </source>
</evidence>
<evidence type="ECO:0000256" key="1">
    <source>
        <dbReference type="ARBA" id="ARBA00008779"/>
    </source>
</evidence>
<dbReference type="InterPro" id="IPR050738">
    <property type="entry name" value="Sulfatase"/>
</dbReference>
<dbReference type="AlphaFoldDB" id="A0AAJ4XAB0"/>
<evidence type="ECO:0000313" key="8">
    <source>
        <dbReference type="Proteomes" id="UP000215355"/>
    </source>
</evidence>
<dbReference type="GO" id="GO:0046872">
    <property type="term" value="F:metal ion binding"/>
    <property type="evidence" value="ECO:0007669"/>
    <property type="project" value="UniProtKB-KW"/>
</dbReference>
<dbReference type="Pfam" id="PF00884">
    <property type="entry name" value="Sulfatase"/>
    <property type="match status" value="1"/>
</dbReference>
<proteinExistence type="inferred from homology"/>
<dbReference type="Gene3D" id="3.30.1120.10">
    <property type="match status" value="1"/>
</dbReference>
<feature type="domain" description="Sulfatase N-terminal" evidence="6">
    <location>
        <begin position="27"/>
        <end position="352"/>
    </location>
</feature>
<protein>
    <submittedName>
        <fullName evidence="7">Arylsulfatase</fullName>
        <ecNumber evidence="7">3.1.6.1</ecNumber>
    </submittedName>
</protein>
<dbReference type="CDD" id="cd16026">
    <property type="entry name" value="GALNS_like"/>
    <property type="match status" value="1"/>
</dbReference>
<dbReference type="PROSITE" id="PS00149">
    <property type="entry name" value="SULFATASE_2"/>
    <property type="match status" value="1"/>
</dbReference>
<evidence type="ECO:0000256" key="5">
    <source>
        <dbReference type="SAM" id="MobiDB-lite"/>
    </source>
</evidence>
<keyword evidence="3 7" id="KW-0378">Hydrolase</keyword>
<gene>
    <name evidence="7" type="primary">atsA_1</name>
    <name evidence="7" type="ORF">SAMEA4412673_00808</name>
</gene>
<dbReference type="EC" id="3.1.6.1" evidence="7"/>
<name>A0AAJ4XAB0_9SPHI</name>
<keyword evidence="4" id="KW-0106">Calcium</keyword>
<evidence type="ECO:0000256" key="4">
    <source>
        <dbReference type="ARBA" id="ARBA00022837"/>
    </source>
</evidence>
<accession>A0AAJ4XAB0</accession>
<evidence type="ECO:0000259" key="6">
    <source>
        <dbReference type="Pfam" id="PF00884"/>
    </source>
</evidence>
<dbReference type="SUPFAM" id="SSF53649">
    <property type="entry name" value="Alkaline phosphatase-like"/>
    <property type="match status" value="1"/>
</dbReference>
<dbReference type="GO" id="GO:0004065">
    <property type="term" value="F:arylsulfatase activity"/>
    <property type="evidence" value="ECO:0007669"/>
    <property type="project" value="UniProtKB-EC"/>
</dbReference>
<evidence type="ECO:0000256" key="3">
    <source>
        <dbReference type="ARBA" id="ARBA00022801"/>
    </source>
</evidence>
<dbReference type="EMBL" id="LT906468">
    <property type="protein sequence ID" value="SNV43429.1"/>
    <property type="molecule type" value="Genomic_DNA"/>
</dbReference>
<comment type="similarity">
    <text evidence="1">Belongs to the sulfatase family.</text>
</comment>
<reference evidence="7 8" key="1">
    <citation type="submission" date="2017-06" db="EMBL/GenBank/DDBJ databases">
        <authorList>
            <consortium name="Pathogen Informatics"/>
        </authorList>
    </citation>
    <scope>NUCLEOTIDE SEQUENCE [LARGE SCALE GENOMIC DNA]</scope>
    <source>
        <strain evidence="7 8">NCTC12149</strain>
    </source>
</reference>
<dbReference type="PANTHER" id="PTHR42693:SF53">
    <property type="entry name" value="ENDO-4-O-SULFATASE"/>
    <property type="match status" value="1"/>
</dbReference>
<dbReference type="Gene3D" id="3.40.720.10">
    <property type="entry name" value="Alkaline Phosphatase, subunit A"/>
    <property type="match status" value="1"/>
</dbReference>
<dbReference type="RefSeq" id="WP_093098640.1">
    <property type="nucleotide sequence ID" value="NZ_FNGK01000003.1"/>
</dbReference>
<dbReference type="Proteomes" id="UP000215355">
    <property type="component" value="Chromosome 1"/>
</dbReference>
<dbReference type="InterPro" id="IPR000917">
    <property type="entry name" value="Sulfatase_N"/>
</dbReference>
<feature type="region of interest" description="Disordered" evidence="5">
    <location>
        <begin position="469"/>
        <end position="489"/>
    </location>
</feature>
<sequence length="489" mass="54712">MIYRIPLLLLLNILFNTAFAQKNLNKPNIILVFMDDLGYGDLGVTGALGYHTPVLDRMANNGIRFTNFLVPQAVCSASRSALLTGNYPNRMGISGAFMPSAGVGLNPDEITMAEMLKSKGYSTQIIGKWHLGSEPEFLPTKQGFDSYYGIPYSNDMWPVGFDGKPAKPDSYVAKYPVLPLLEVKAGQNLPDTVMKINNLEDQAVLTENYTEKAVDFINANKNKPFFLYLAHSMTHVPIAASKKFRGTSEQGLFGDVMHEIDDSMGQIFLALKSNGLSDNTIVIFTSDNGPWLNFGNHNGSSGGFREGKGASWEGGQRVPCIIYWPDKIKEGRINNNLTSSMDIFATVAELIDYKDHPNQIDGISFLSQIKDPKSAASRKSMYYYYNQNDLEAVRFENWKLVLPHKSRSYEGILPGNDGFGGNYKEHEVKTMELYDLRRDPGERYNVIEQNPEVLEKLLEIADEARRDLGDNLTKSEGQNRRPLGRINKN</sequence>